<evidence type="ECO:0000256" key="1">
    <source>
        <dbReference type="SAM" id="MobiDB-lite"/>
    </source>
</evidence>
<evidence type="ECO:0000313" key="2">
    <source>
        <dbReference type="EMBL" id="SNR25878.1"/>
    </source>
</evidence>
<proteinExistence type="predicted"/>
<protein>
    <submittedName>
        <fullName evidence="2">Uncharacterized protein</fullName>
    </submittedName>
</protein>
<dbReference type="AlphaFoldDB" id="A0A238UV32"/>
<gene>
    <name evidence="2" type="ORF">SAMN06264365_101199</name>
</gene>
<dbReference type="Proteomes" id="UP000198415">
    <property type="component" value="Unassembled WGS sequence"/>
</dbReference>
<evidence type="ECO:0000313" key="3">
    <source>
        <dbReference type="Proteomes" id="UP000198415"/>
    </source>
</evidence>
<keyword evidence="3" id="KW-1185">Reference proteome</keyword>
<feature type="compositionally biased region" description="Acidic residues" evidence="1">
    <location>
        <begin position="209"/>
        <end position="222"/>
    </location>
</feature>
<feature type="region of interest" description="Disordered" evidence="1">
    <location>
        <begin position="202"/>
        <end position="222"/>
    </location>
</feature>
<sequence length="222" mass="22361">MTAARSLHEIIAGLTGNAATSGDLAAALHAGGHPDLPAELLAEAVVSFADTAPAEIAEHLAPFVMTHGPIPEGDAAAVEIDKLPDLLATAPTATFNEVTALAAAEIDPAVDSYDIDAGHASGDDAFDLDAGHLTGDGSHGGAEGIVGTESASLDMAFGHGHDFTAAPDDIAFHDGVPEATPGEYADLPEPADVALPTAELWAPPTLPDEAPEIDDLDDLDLG</sequence>
<name>A0A238UV32_9ACTN</name>
<organism evidence="2 3">
    <name type="scientific">Actinoplanes regularis</name>
    <dbReference type="NCBI Taxonomy" id="52697"/>
    <lineage>
        <taxon>Bacteria</taxon>
        <taxon>Bacillati</taxon>
        <taxon>Actinomycetota</taxon>
        <taxon>Actinomycetes</taxon>
        <taxon>Micromonosporales</taxon>
        <taxon>Micromonosporaceae</taxon>
        <taxon>Actinoplanes</taxon>
    </lineage>
</organism>
<dbReference type="OrthoDB" id="3298216at2"/>
<reference evidence="2 3" key="1">
    <citation type="submission" date="2017-06" db="EMBL/GenBank/DDBJ databases">
        <authorList>
            <person name="Kim H.J."/>
            <person name="Triplett B.A."/>
        </authorList>
    </citation>
    <scope>NUCLEOTIDE SEQUENCE [LARGE SCALE GENOMIC DNA]</scope>
    <source>
        <strain evidence="2 3">DSM 43151</strain>
    </source>
</reference>
<accession>A0A238UV32</accession>
<dbReference type="EMBL" id="FZNR01000001">
    <property type="protein sequence ID" value="SNR25878.1"/>
    <property type="molecule type" value="Genomic_DNA"/>
</dbReference>
<dbReference type="RefSeq" id="WP_143232180.1">
    <property type="nucleotide sequence ID" value="NZ_BOMU01000012.1"/>
</dbReference>